<dbReference type="Proteomes" id="UP000503313">
    <property type="component" value="Chromosome"/>
</dbReference>
<organism evidence="2 3">
    <name type="scientific">Arcobacter defluvii</name>
    <dbReference type="NCBI Taxonomy" id="873191"/>
    <lineage>
        <taxon>Bacteria</taxon>
        <taxon>Pseudomonadati</taxon>
        <taxon>Campylobacterota</taxon>
        <taxon>Epsilonproteobacteria</taxon>
        <taxon>Campylobacterales</taxon>
        <taxon>Arcobacteraceae</taxon>
        <taxon>Arcobacter</taxon>
    </lineage>
</organism>
<dbReference type="AlphaFoldDB" id="A0AAE7BIM2"/>
<proteinExistence type="predicted"/>
<evidence type="ECO:0000313" key="2">
    <source>
        <dbReference type="EMBL" id="QKF78732.1"/>
    </source>
</evidence>
<protein>
    <submittedName>
        <fullName evidence="2">Uncharacterized protein</fullName>
    </submittedName>
</protein>
<gene>
    <name evidence="2" type="ORF">ADFLV_2760</name>
</gene>
<dbReference type="RefSeq" id="WP_129010825.1">
    <property type="nucleotide sequence ID" value="NZ_CP053835.1"/>
</dbReference>
<dbReference type="KEGG" id="adz:ADFLV_2760"/>
<feature type="coiled-coil region" evidence="1">
    <location>
        <begin position="27"/>
        <end position="75"/>
    </location>
</feature>
<evidence type="ECO:0000256" key="1">
    <source>
        <dbReference type="SAM" id="Coils"/>
    </source>
</evidence>
<keyword evidence="1" id="KW-0175">Coiled coil</keyword>
<name>A0AAE7BIM2_9BACT</name>
<reference evidence="2 3" key="1">
    <citation type="submission" date="2020-05" db="EMBL/GenBank/DDBJ databases">
        <title>Complete genome sequencing of Campylobacter and Arcobacter type strains.</title>
        <authorList>
            <person name="Miller W.G."/>
            <person name="Yee E."/>
        </authorList>
    </citation>
    <scope>NUCLEOTIDE SEQUENCE [LARGE SCALE GENOMIC DNA]</scope>
    <source>
        <strain evidence="2 3">LMG 25694</strain>
    </source>
</reference>
<sequence length="81" mass="9877">MIVSILLEIYTMLKNGKNREEVQKILLAKAKELLKKDKEDFEDYQDRKKSQNIENEKIILEIEKQLNKQKQQENQDFKEFY</sequence>
<dbReference type="EMBL" id="CP053835">
    <property type="protein sequence ID" value="QKF78732.1"/>
    <property type="molecule type" value="Genomic_DNA"/>
</dbReference>
<accession>A0AAE7BIM2</accession>
<evidence type="ECO:0000313" key="3">
    <source>
        <dbReference type="Proteomes" id="UP000503313"/>
    </source>
</evidence>
<keyword evidence="3" id="KW-1185">Reference proteome</keyword>